<organism evidence="2 3">
    <name type="scientific">Penicillium nalgiovense</name>
    <dbReference type="NCBI Taxonomy" id="60175"/>
    <lineage>
        <taxon>Eukaryota</taxon>
        <taxon>Fungi</taxon>
        <taxon>Dikarya</taxon>
        <taxon>Ascomycota</taxon>
        <taxon>Pezizomycotina</taxon>
        <taxon>Eurotiomycetes</taxon>
        <taxon>Eurotiomycetidae</taxon>
        <taxon>Eurotiales</taxon>
        <taxon>Aspergillaceae</taxon>
        <taxon>Penicillium</taxon>
    </lineage>
</organism>
<evidence type="ECO:0000313" key="2">
    <source>
        <dbReference type="EMBL" id="OQE28264.1"/>
    </source>
</evidence>
<gene>
    <name evidence="2" type="ORF">PENNAL_c0968G08855</name>
</gene>
<reference evidence="3" key="1">
    <citation type="journal article" date="2017" name="Nat. Microbiol.">
        <title>Global analysis of biosynthetic gene clusters reveals vast potential of secondary metabolite production in Penicillium species.</title>
        <authorList>
            <person name="Nielsen J.C."/>
            <person name="Grijseels S."/>
            <person name="Prigent S."/>
            <person name="Ji B."/>
            <person name="Dainat J."/>
            <person name="Nielsen K.F."/>
            <person name="Frisvad J.C."/>
            <person name="Workman M."/>
            <person name="Nielsen J."/>
        </authorList>
    </citation>
    <scope>NUCLEOTIDE SEQUENCE [LARGE SCALE GENOMIC DNA]</scope>
    <source>
        <strain evidence="3">IBT 13039</strain>
    </source>
</reference>
<feature type="non-terminal residue" evidence="2">
    <location>
        <position position="1"/>
    </location>
</feature>
<keyword evidence="3" id="KW-1185">Reference proteome</keyword>
<dbReference type="EMBL" id="MOOB01000968">
    <property type="protein sequence ID" value="OQE28264.1"/>
    <property type="molecule type" value="Genomic_DNA"/>
</dbReference>
<dbReference type="AlphaFoldDB" id="A0A1V6TQJ8"/>
<dbReference type="Proteomes" id="UP000191691">
    <property type="component" value="Unassembled WGS sequence"/>
</dbReference>
<feature type="non-terminal residue" evidence="2">
    <location>
        <position position="61"/>
    </location>
</feature>
<feature type="region of interest" description="Disordered" evidence="1">
    <location>
        <begin position="23"/>
        <end position="61"/>
    </location>
</feature>
<proteinExistence type="predicted"/>
<dbReference type="STRING" id="60175.A0A1V6TQJ8"/>
<comment type="caution">
    <text evidence="2">The sequence shown here is derived from an EMBL/GenBank/DDBJ whole genome shotgun (WGS) entry which is preliminary data.</text>
</comment>
<sequence>QRASLREHPEYVEATRRMKEQAEECKCDPSAAMQSRLEKSKRETSNTFGRLERALRRKVRH</sequence>
<protein>
    <submittedName>
        <fullName evidence="2">Uncharacterized protein</fullName>
    </submittedName>
</protein>
<evidence type="ECO:0000313" key="3">
    <source>
        <dbReference type="Proteomes" id="UP000191691"/>
    </source>
</evidence>
<name>A0A1V6TQJ8_PENNA</name>
<feature type="compositionally biased region" description="Basic and acidic residues" evidence="1">
    <location>
        <begin position="36"/>
        <end position="54"/>
    </location>
</feature>
<evidence type="ECO:0000256" key="1">
    <source>
        <dbReference type="SAM" id="MobiDB-lite"/>
    </source>
</evidence>
<accession>A0A1V6TQJ8</accession>